<evidence type="ECO:0000313" key="4">
    <source>
        <dbReference type="Proteomes" id="UP000321901"/>
    </source>
</evidence>
<dbReference type="CDD" id="cd03811">
    <property type="entry name" value="GT4_GT28_WabH-like"/>
    <property type="match status" value="1"/>
</dbReference>
<evidence type="ECO:0000259" key="2">
    <source>
        <dbReference type="Pfam" id="PF13439"/>
    </source>
</evidence>
<dbReference type="Pfam" id="PF00534">
    <property type="entry name" value="Glycos_transf_1"/>
    <property type="match status" value="1"/>
</dbReference>
<dbReference type="SUPFAM" id="SSF53756">
    <property type="entry name" value="UDP-Glycosyltransferase/glycogen phosphorylase"/>
    <property type="match status" value="1"/>
</dbReference>
<dbReference type="PANTHER" id="PTHR45947">
    <property type="entry name" value="SULFOQUINOVOSYL TRANSFERASE SQD2"/>
    <property type="match status" value="1"/>
</dbReference>
<dbReference type="PANTHER" id="PTHR45947:SF3">
    <property type="entry name" value="SULFOQUINOVOSYL TRANSFERASE SQD2"/>
    <property type="match status" value="1"/>
</dbReference>
<gene>
    <name evidence="3" type="ORF">SLU01_01270</name>
</gene>
<keyword evidence="3" id="KW-0808">Transferase</keyword>
<dbReference type="Proteomes" id="UP000321901">
    <property type="component" value="Unassembled WGS sequence"/>
</dbReference>
<reference evidence="3 4" key="1">
    <citation type="submission" date="2019-07" db="EMBL/GenBank/DDBJ databases">
        <title>Whole genome shotgun sequence of Sporosarcina luteola NBRC 105378.</title>
        <authorList>
            <person name="Hosoyama A."/>
            <person name="Uohara A."/>
            <person name="Ohji S."/>
            <person name="Ichikawa N."/>
        </authorList>
    </citation>
    <scope>NUCLEOTIDE SEQUENCE [LARGE SCALE GENOMIC DNA]</scope>
    <source>
        <strain evidence="3 4">NBRC 105378</strain>
    </source>
</reference>
<dbReference type="InterPro" id="IPR050194">
    <property type="entry name" value="Glycosyltransferase_grp1"/>
</dbReference>
<dbReference type="AlphaFoldDB" id="A0A511Z2Z4"/>
<name>A0A511Z2Z4_9BACL</name>
<dbReference type="RefSeq" id="WP_170232533.1">
    <property type="nucleotide sequence ID" value="NZ_BJYL01000003.1"/>
</dbReference>
<evidence type="ECO:0000313" key="3">
    <source>
        <dbReference type="EMBL" id="GEN81815.1"/>
    </source>
</evidence>
<proteinExistence type="predicted"/>
<evidence type="ECO:0000259" key="1">
    <source>
        <dbReference type="Pfam" id="PF00534"/>
    </source>
</evidence>
<feature type="domain" description="Glycosyl transferase family 1" evidence="1">
    <location>
        <begin position="176"/>
        <end position="340"/>
    </location>
</feature>
<sequence length="372" mass="41960">MNILFVVTNLNIGGAEVQVVNLSNSLISEKHNVTVCTLGKGGVLKDRLNSEISYYELGEGSNITIRKLVSLNRVIKQSNIQVIHSHLFKGDLMNYMTSLNREASPIRVSTEHSSSSRRKKYKVFGLLQNIMYRRFHAITTISEDVRTHTLNWSGVNKDKLVTIHNGTDMEIRSSKEIVDKVQNKSSGRFVIGSIARLETRKDLETALKAIHYLVYTLKVTYIEYIIYGDGPEKEKLQHLVKQLSINKYVVFAGFHSNIKEVIDNIDLHILTSKEEGFGISIIETMARGIPNIATRTGGIPEILTDNIEGFLVECGDYQEIANKINILMNDSGKLIEFGIASKERVEKKFTFSDTVSNILVLYNKIFTKNDIS</sequence>
<dbReference type="InterPro" id="IPR001296">
    <property type="entry name" value="Glyco_trans_1"/>
</dbReference>
<organism evidence="3 4">
    <name type="scientific">Sporosarcina luteola</name>
    <dbReference type="NCBI Taxonomy" id="582850"/>
    <lineage>
        <taxon>Bacteria</taxon>
        <taxon>Bacillati</taxon>
        <taxon>Bacillota</taxon>
        <taxon>Bacilli</taxon>
        <taxon>Bacillales</taxon>
        <taxon>Caryophanaceae</taxon>
        <taxon>Sporosarcina</taxon>
    </lineage>
</organism>
<dbReference type="InterPro" id="IPR028098">
    <property type="entry name" value="Glyco_trans_4-like_N"/>
</dbReference>
<dbReference type="GO" id="GO:0016757">
    <property type="term" value="F:glycosyltransferase activity"/>
    <property type="evidence" value="ECO:0007669"/>
    <property type="project" value="InterPro"/>
</dbReference>
<dbReference type="Pfam" id="PF13439">
    <property type="entry name" value="Glyco_transf_4"/>
    <property type="match status" value="1"/>
</dbReference>
<dbReference type="Gene3D" id="3.40.50.2000">
    <property type="entry name" value="Glycogen Phosphorylase B"/>
    <property type="match status" value="2"/>
</dbReference>
<protein>
    <submittedName>
        <fullName evidence="3">Glycosyl transferase</fullName>
    </submittedName>
</protein>
<feature type="domain" description="Glycosyltransferase subfamily 4-like N-terminal" evidence="2">
    <location>
        <begin position="12"/>
        <end position="170"/>
    </location>
</feature>
<keyword evidence="4" id="KW-1185">Reference proteome</keyword>
<comment type="caution">
    <text evidence="3">The sequence shown here is derived from an EMBL/GenBank/DDBJ whole genome shotgun (WGS) entry which is preliminary data.</text>
</comment>
<accession>A0A511Z2Z4</accession>
<dbReference type="EMBL" id="BJYL01000003">
    <property type="protein sequence ID" value="GEN81815.1"/>
    <property type="molecule type" value="Genomic_DNA"/>
</dbReference>